<dbReference type="AlphaFoldDB" id="A0A931HAS4"/>
<feature type="transmembrane region" description="Helical" evidence="1">
    <location>
        <begin position="171"/>
        <end position="197"/>
    </location>
</feature>
<keyword evidence="1" id="KW-0472">Membrane</keyword>
<proteinExistence type="predicted"/>
<sequence>MPAQLIRNGLVHWPRLATVLTAMRHGFLERSRALANRLDTGIAPLLDGWIALVALVTLAKVALAGPQAGGIGASLAMAFPFLLAAMAPVLGYRIAAAAFPRGTMYAQPRLRLARYGLWRDLDALGARNHRYFGPAGILVSLIAGILLNVPFRTGEFLLAMPAMPVDAPQWASTMLFAMTFDLVVMNFLYMVCFVMALRAVPWFPRMLGAAWLIDICMQLSIAHEVANAPHLPEAVIAPLLEMLDGNLHKVLISIGLWLPYLILSERVNVTYRHRVRA</sequence>
<keyword evidence="1" id="KW-1133">Transmembrane helix</keyword>
<evidence type="ECO:0000313" key="2">
    <source>
        <dbReference type="EMBL" id="MBH0112565.1"/>
    </source>
</evidence>
<keyword evidence="3" id="KW-1185">Reference proteome</keyword>
<gene>
    <name evidence="2" type="ORF">I5E68_06310</name>
</gene>
<organism evidence="2 3">
    <name type="scientific">Novosphingobium aureum</name>
    <dbReference type="NCBI Taxonomy" id="2792964"/>
    <lineage>
        <taxon>Bacteria</taxon>
        <taxon>Pseudomonadati</taxon>
        <taxon>Pseudomonadota</taxon>
        <taxon>Alphaproteobacteria</taxon>
        <taxon>Sphingomonadales</taxon>
        <taxon>Sphingomonadaceae</taxon>
        <taxon>Novosphingobium</taxon>
    </lineage>
</organism>
<name>A0A931HAS4_9SPHN</name>
<dbReference type="Proteomes" id="UP000617634">
    <property type="component" value="Unassembled WGS sequence"/>
</dbReference>
<feature type="transmembrane region" description="Helical" evidence="1">
    <location>
        <begin position="42"/>
        <end position="63"/>
    </location>
</feature>
<evidence type="ECO:0000313" key="3">
    <source>
        <dbReference type="Proteomes" id="UP000617634"/>
    </source>
</evidence>
<evidence type="ECO:0000256" key="1">
    <source>
        <dbReference type="SAM" id="Phobius"/>
    </source>
</evidence>
<comment type="caution">
    <text evidence="2">The sequence shown here is derived from an EMBL/GenBank/DDBJ whole genome shotgun (WGS) entry which is preliminary data.</text>
</comment>
<keyword evidence="1" id="KW-0812">Transmembrane</keyword>
<protein>
    <submittedName>
        <fullName evidence="2">DUF2569 domain-containing protein</fullName>
    </submittedName>
</protein>
<accession>A0A931HAS4</accession>
<dbReference type="EMBL" id="JADZGI010000001">
    <property type="protein sequence ID" value="MBH0112565.1"/>
    <property type="molecule type" value="Genomic_DNA"/>
</dbReference>
<feature type="transmembrane region" description="Helical" evidence="1">
    <location>
        <begin position="131"/>
        <end position="151"/>
    </location>
</feature>
<reference evidence="2" key="1">
    <citation type="submission" date="2020-11" db="EMBL/GenBank/DDBJ databases">
        <title>Novosphingobium aureum sp. nov., a marine bacterium isolated from sediment of a salt flat.</title>
        <authorList>
            <person name="Yoo Y."/>
            <person name="Kim J.-J."/>
        </authorList>
    </citation>
    <scope>NUCLEOTIDE SEQUENCE</scope>
    <source>
        <strain evidence="2">YJ-S2-02</strain>
    </source>
</reference>
<feature type="transmembrane region" description="Helical" evidence="1">
    <location>
        <begin position="75"/>
        <end position="95"/>
    </location>
</feature>
<dbReference type="RefSeq" id="WP_197162150.1">
    <property type="nucleotide sequence ID" value="NZ_JADZGI010000001.1"/>
</dbReference>